<protein>
    <submittedName>
        <fullName evidence="1">Uncharacterized protein</fullName>
    </submittedName>
</protein>
<dbReference type="Proteomes" id="UP000276905">
    <property type="component" value="Unassembled WGS sequence"/>
</dbReference>
<gene>
    <name evidence="1" type="ORF">EA756_11670</name>
</gene>
<comment type="caution">
    <text evidence="1">The sequence shown here is derived from an EMBL/GenBank/DDBJ whole genome shotgun (WGS) entry which is preliminary data.</text>
</comment>
<name>A0A429JZ44_9GAMM</name>
<dbReference type="RefSeq" id="WP_125699180.1">
    <property type="nucleotide sequence ID" value="NZ_RFES01000007.1"/>
</dbReference>
<evidence type="ECO:0000313" key="1">
    <source>
        <dbReference type="EMBL" id="RSO56346.1"/>
    </source>
</evidence>
<organism evidence="1 2">
    <name type="scientific">Acinetobacter lactucae</name>
    <dbReference type="NCBI Taxonomy" id="1785128"/>
    <lineage>
        <taxon>Bacteria</taxon>
        <taxon>Pseudomonadati</taxon>
        <taxon>Pseudomonadota</taxon>
        <taxon>Gammaproteobacteria</taxon>
        <taxon>Moraxellales</taxon>
        <taxon>Moraxellaceae</taxon>
        <taxon>Acinetobacter</taxon>
        <taxon>Acinetobacter calcoaceticus/baumannii complex</taxon>
    </lineage>
</organism>
<dbReference type="EMBL" id="RFES01000007">
    <property type="protein sequence ID" value="RSO56346.1"/>
    <property type="molecule type" value="Genomic_DNA"/>
</dbReference>
<proteinExistence type="predicted"/>
<accession>A0A429JZ44</accession>
<reference evidence="1 2" key="1">
    <citation type="submission" date="2018-10" db="EMBL/GenBank/DDBJ databases">
        <title>GWAS and RNA-Seq identify cryptic mechanisms of antimicrobial resistance in Acinetobacter baumannii.</title>
        <authorList>
            <person name="Sahl J.W."/>
        </authorList>
    </citation>
    <scope>NUCLEOTIDE SEQUENCE [LARGE SCALE GENOMIC DNA]</scope>
    <source>
        <strain evidence="1 2">TG41018</strain>
    </source>
</reference>
<sequence>MKQELIKVHDLANSKMIDLLAEFDKNGEVTKMFDYNGNELKVNFLRDEVYYNKRWWHFDKKRPA</sequence>
<evidence type="ECO:0000313" key="2">
    <source>
        <dbReference type="Proteomes" id="UP000276905"/>
    </source>
</evidence>
<dbReference type="AlphaFoldDB" id="A0A429JZ44"/>